<reference evidence="17" key="1">
    <citation type="journal article" date="2023" name="Mol. Phylogenet. Evol.">
        <title>Genome-scale phylogeny and comparative genomics of the fungal order Sordariales.</title>
        <authorList>
            <person name="Hensen N."/>
            <person name="Bonometti L."/>
            <person name="Westerberg I."/>
            <person name="Brannstrom I.O."/>
            <person name="Guillou S."/>
            <person name="Cros-Aarteil S."/>
            <person name="Calhoun S."/>
            <person name="Haridas S."/>
            <person name="Kuo A."/>
            <person name="Mondo S."/>
            <person name="Pangilinan J."/>
            <person name="Riley R."/>
            <person name="LaButti K."/>
            <person name="Andreopoulos B."/>
            <person name="Lipzen A."/>
            <person name="Chen C."/>
            <person name="Yan M."/>
            <person name="Daum C."/>
            <person name="Ng V."/>
            <person name="Clum A."/>
            <person name="Steindorff A."/>
            <person name="Ohm R.A."/>
            <person name="Martin F."/>
            <person name="Silar P."/>
            <person name="Natvig D.O."/>
            <person name="Lalanne C."/>
            <person name="Gautier V."/>
            <person name="Ament-Velasquez S.L."/>
            <person name="Kruys A."/>
            <person name="Hutchinson M.I."/>
            <person name="Powell A.J."/>
            <person name="Barry K."/>
            <person name="Miller A.N."/>
            <person name="Grigoriev I.V."/>
            <person name="Debuchy R."/>
            <person name="Gladieux P."/>
            <person name="Hiltunen Thoren M."/>
            <person name="Johannesson H."/>
        </authorList>
    </citation>
    <scope>NUCLEOTIDE SEQUENCE</scope>
    <source>
        <strain evidence="17">CBS 955.72</strain>
    </source>
</reference>
<proteinExistence type="inferred from homology"/>
<evidence type="ECO:0000256" key="5">
    <source>
        <dbReference type="ARBA" id="ARBA00022729"/>
    </source>
</evidence>
<dbReference type="PANTHER" id="PTHR33353">
    <property type="entry name" value="PUTATIVE (AFU_ORTHOLOGUE AFUA_1G12560)-RELATED"/>
    <property type="match status" value="1"/>
</dbReference>
<feature type="non-terminal residue" evidence="17">
    <location>
        <position position="136"/>
    </location>
</feature>
<keyword evidence="4" id="KW-0479">Metal-binding</keyword>
<dbReference type="EMBL" id="JAUIQD010000003">
    <property type="protein sequence ID" value="KAK3356462.1"/>
    <property type="molecule type" value="Genomic_DNA"/>
</dbReference>
<evidence type="ECO:0000256" key="1">
    <source>
        <dbReference type="ARBA" id="ARBA00001973"/>
    </source>
</evidence>
<dbReference type="GO" id="GO:0005576">
    <property type="term" value="C:extracellular region"/>
    <property type="evidence" value="ECO:0007669"/>
    <property type="project" value="UniProtKB-SubCell"/>
</dbReference>
<dbReference type="GO" id="GO:0030245">
    <property type="term" value="P:cellulose catabolic process"/>
    <property type="evidence" value="ECO:0007669"/>
    <property type="project" value="UniProtKB-KW"/>
</dbReference>
<evidence type="ECO:0000256" key="8">
    <source>
        <dbReference type="ARBA" id="ARBA00023008"/>
    </source>
</evidence>
<comment type="caution">
    <text evidence="17">The sequence shown here is derived from an EMBL/GenBank/DDBJ whole genome shotgun (WGS) entry which is preliminary data.</text>
</comment>
<comment type="catalytic activity">
    <reaction evidence="14">
        <text>[(1-&gt;4)-beta-D-glucosyl]n+m + reduced acceptor + O2 = 4-dehydro-beta-D-glucosyl-[(1-&gt;4)-beta-D-glucosyl]n-1 + [(1-&gt;4)-beta-D-glucosyl]m + acceptor + H2O.</text>
        <dbReference type="EC" id="1.14.99.56"/>
    </reaction>
</comment>
<dbReference type="InterPro" id="IPR049892">
    <property type="entry name" value="AA9"/>
</dbReference>
<keyword evidence="11" id="KW-0119">Carbohydrate metabolism</keyword>
<evidence type="ECO:0000256" key="3">
    <source>
        <dbReference type="ARBA" id="ARBA00022525"/>
    </source>
</evidence>
<keyword evidence="12" id="KW-0624">Polysaccharide degradation</keyword>
<keyword evidence="10" id="KW-1015">Disulfide bond</keyword>
<name>A0AAJ0HKB0_9PEZI</name>
<evidence type="ECO:0000313" key="17">
    <source>
        <dbReference type="EMBL" id="KAK3356462.1"/>
    </source>
</evidence>
<dbReference type="Gene3D" id="2.70.50.70">
    <property type="match status" value="1"/>
</dbReference>
<evidence type="ECO:0000256" key="13">
    <source>
        <dbReference type="ARBA" id="ARBA00044502"/>
    </source>
</evidence>
<comment type="subcellular location">
    <subcellularLocation>
        <location evidence="2">Secreted</location>
    </subcellularLocation>
</comment>
<dbReference type="PANTHER" id="PTHR33353:SF34">
    <property type="entry name" value="ENDO-BETA-1,4-GLUCANASE D"/>
    <property type="match status" value="1"/>
</dbReference>
<evidence type="ECO:0000256" key="11">
    <source>
        <dbReference type="ARBA" id="ARBA00023277"/>
    </source>
</evidence>
<sequence>FQIPAPDVPGWYANNTDIGFVPPQSVQSVDIVCHKSAVPGHDYANVQAGSNIMLQWLTWPESHVGPIMDYLAPCPESGCTDVDKDDLHFVKIAQQALKLKPGIASKTDWLKAWVIDDFIHGDFKWNVQIPSDLSAG</sequence>
<accession>A0AAJ0HKB0</accession>
<protein>
    <recommendedName>
        <fullName evidence="15">lytic cellulose monooxygenase (C4-dehydrogenating)</fullName>
        <ecNumber evidence="15">1.14.99.56</ecNumber>
    </recommendedName>
</protein>
<evidence type="ECO:0000256" key="4">
    <source>
        <dbReference type="ARBA" id="ARBA00022723"/>
    </source>
</evidence>
<evidence type="ECO:0000256" key="12">
    <source>
        <dbReference type="ARBA" id="ARBA00023326"/>
    </source>
</evidence>
<evidence type="ECO:0000256" key="14">
    <source>
        <dbReference type="ARBA" id="ARBA00045077"/>
    </source>
</evidence>
<comment type="similarity">
    <text evidence="13">Belongs to the polysaccharide monooxygenase AA9 family.</text>
</comment>
<feature type="domain" description="Auxiliary Activity family 9 catalytic" evidence="16">
    <location>
        <begin position="6"/>
        <end position="136"/>
    </location>
</feature>
<evidence type="ECO:0000256" key="7">
    <source>
        <dbReference type="ARBA" id="ARBA00023002"/>
    </source>
</evidence>
<gene>
    <name evidence="17" type="ORF">B0T25DRAFT_436195</name>
</gene>
<keyword evidence="3" id="KW-0964">Secreted</keyword>
<dbReference type="Pfam" id="PF03443">
    <property type="entry name" value="AA9"/>
    <property type="match status" value="1"/>
</dbReference>
<dbReference type="EC" id="1.14.99.56" evidence="15"/>
<evidence type="ECO:0000256" key="6">
    <source>
        <dbReference type="ARBA" id="ARBA00023001"/>
    </source>
</evidence>
<keyword evidence="18" id="KW-1185">Reference proteome</keyword>
<dbReference type="InterPro" id="IPR005103">
    <property type="entry name" value="AA9_LPMO"/>
</dbReference>
<dbReference type="GO" id="GO:0046872">
    <property type="term" value="F:metal ion binding"/>
    <property type="evidence" value="ECO:0007669"/>
    <property type="project" value="UniProtKB-KW"/>
</dbReference>
<keyword evidence="9" id="KW-0503">Monooxygenase</keyword>
<evidence type="ECO:0000256" key="2">
    <source>
        <dbReference type="ARBA" id="ARBA00004613"/>
    </source>
</evidence>
<organism evidence="17 18">
    <name type="scientific">Lasiosphaeria hispida</name>
    <dbReference type="NCBI Taxonomy" id="260671"/>
    <lineage>
        <taxon>Eukaryota</taxon>
        <taxon>Fungi</taxon>
        <taxon>Dikarya</taxon>
        <taxon>Ascomycota</taxon>
        <taxon>Pezizomycotina</taxon>
        <taxon>Sordariomycetes</taxon>
        <taxon>Sordariomycetidae</taxon>
        <taxon>Sordariales</taxon>
        <taxon>Lasiosphaeriaceae</taxon>
        <taxon>Lasiosphaeria</taxon>
    </lineage>
</organism>
<dbReference type="Proteomes" id="UP001275084">
    <property type="component" value="Unassembled WGS sequence"/>
</dbReference>
<reference evidence="17" key="2">
    <citation type="submission" date="2023-06" db="EMBL/GenBank/DDBJ databases">
        <authorList>
            <consortium name="Lawrence Berkeley National Laboratory"/>
            <person name="Haridas S."/>
            <person name="Hensen N."/>
            <person name="Bonometti L."/>
            <person name="Westerberg I."/>
            <person name="Brannstrom I.O."/>
            <person name="Guillou S."/>
            <person name="Cros-Aarteil S."/>
            <person name="Calhoun S."/>
            <person name="Kuo A."/>
            <person name="Mondo S."/>
            <person name="Pangilinan J."/>
            <person name="Riley R."/>
            <person name="Labutti K."/>
            <person name="Andreopoulos B."/>
            <person name="Lipzen A."/>
            <person name="Chen C."/>
            <person name="Yanf M."/>
            <person name="Daum C."/>
            <person name="Ng V."/>
            <person name="Clum A."/>
            <person name="Steindorff A."/>
            <person name="Ohm R."/>
            <person name="Martin F."/>
            <person name="Silar P."/>
            <person name="Natvig D."/>
            <person name="Lalanne C."/>
            <person name="Gautier V."/>
            <person name="Ament-Velasquez S.L."/>
            <person name="Kruys A."/>
            <person name="Hutchinson M.I."/>
            <person name="Powell A.J."/>
            <person name="Barry K."/>
            <person name="Miller A.N."/>
            <person name="Grigoriev I.V."/>
            <person name="Debuchy R."/>
            <person name="Gladieux P."/>
            <person name="Thoren M.H."/>
            <person name="Johannesson H."/>
        </authorList>
    </citation>
    <scope>NUCLEOTIDE SEQUENCE</scope>
    <source>
        <strain evidence="17">CBS 955.72</strain>
    </source>
</reference>
<evidence type="ECO:0000256" key="9">
    <source>
        <dbReference type="ARBA" id="ARBA00023033"/>
    </source>
</evidence>
<keyword evidence="6" id="KW-0136">Cellulose degradation</keyword>
<dbReference type="AlphaFoldDB" id="A0AAJ0HKB0"/>
<comment type="cofactor">
    <cofactor evidence="1">
        <name>Cu(2+)</name>
        <dbReference type="ChEBI" id="CHEBI:29036"/>
    </cofactor>
</comment>
<evidence type="ECO:0000313" key="18">
    <source>
        <dbReference type="Proteomes" id="UP001275084"/>
    </source>
</evidence>
<keyword evidence="5" id="KW-0732">Signal</keyword>
<keyword evidence="8" id="KW-0186">Copper</keyword>
<feature type="non-terminal residue" evidence="17">
    <location>
        <position position="1"/>
    </location>
</feature>
<keyword evidence="17" id="KW-0378">Hydrolase</keyword>
<dbReference type="GO" id="GO:0004497">
    <property type="term" value="F:monooxygenase activity"/>
    <property type="evidence" value="ECO:0007669"/>
    <property type="project" value="UniProtKB-KW"/>
</dbReference>
<keyword evidence="7" id="KW-0560">Oxidoreductase</keyword>
<evidence type="ECO:0000256" key="15">
    <source>
        <dbReference type="ARBA" id="ARBA00047174"/>
    </source>
</evidence>
<evidence type="ECO:0000256" key="10">
    <source>
        <dbReference type="ARBA" id="ARBA00023157"/>
    </source>
</evidence>
<evidence type="ECO:0000259" key="16">
    <source>
        <dbReference type="Pfam" id="PF03443"/>
    </source>
</evidence>
<dbReference type="GO" id="GO:0016787">
    <property type="term" value="F:hydrolase activity"/>
    <property type="evidence" value="ECO:0007669"/>
    <property type="project" value="UniProtKB-KW"/>
</dbReference>